<dbReference type="InterPro" id="IPR045186">
    <property type="entry name" value="Indole-3-glycerol_P_synth"/>
</dbReference>
<sequence>MFLEKIAEHKRKELEVSKKNRSLKGMKTLLDKCFPSRRFRDAVAGKNQNKEIKGSKIIAEVKKASPSKGVIREDFNPLQIALTYQKNGAVAISVLTDEKFFQGSLNHMHQVAKSTIIPILRKDFIIDEYQVLEARACRADAFLLIAGLLDKERLRDFRLIGEELGMDALVEVHTMEELEKALLSGAGIIGINNRDLATFEVDIKRSIEMVPHIPKEKLIVSESGIKSREDIIRLEEAGVNAFLIGETLLKSNNIGKKLKELIGISD</sequence>
<keyword evidence="4 8" id="KW-0210">Decarboxylase</keyword>
<keyword evidence="5 8" id="KW-0822">Tryptophan biosynthesis</keyword>
<evidence type="ECO:0000256" key="2">
    <source>
        <dbReference type="ARBA" id="ARBA00004696"/>
    </source>
</evidence>
<name>A0A1F7SKD0_9BACT</name>
<dbReference type="GO" id="GO:0000162">
    <property type="term" value="P:L-tryptophan biosynthetic process"/>
    <property type="evidence" value="ECO:0007669"/>
    <property type="project" value="UniProtKB-UniRule"/>
</dbReference>
<evidence type="ECO:0000259" key="9">
    <source>
        <dbReference type="Pfam" id="PF00218"/>
    </source>
</evidence>
<gene>
    <name evidence="8" type="primary">trpC</name>
    <name evidence="10" type="ORF">A3G31_05570</name>
</gene>
<evidence type="ECO:0000256" key="8">
    <source>
        <dbReference type="HAMAP-Rule" id="MF_00134"/>
    </source>
</evidence>
<comment type="catalytic activity">
    <reaction evidence="1 8">
        <text>1-(2-carboxyphenylamino)-1-deoxy-D-ribulose 5-phosphate + H(+) = (1S,2R)-1-C-(indol-3-yl)glycerol 3-phosphate + CO2 + H2O</text>
        <dbReference type="Rhea" id="RHEA:23476"/>
        <dbReference type="ChEBI" id="CHEBI:15377"/>
        <dbReference type="ChEBI" id="CHEBI:15378"/>
        <dbReference type="ChEBI" id="CHEBI:16526"/>
        <dbReference type="ChEBI" id="CHEBI:58613"/>
        <dbReference type="ChEBI" id="CHEBI:58866"/>
        <dbReference type="EC" id="4.1.1.48"/>
    </reaction>
</comment>
<dbReference type="Gene3D" id="3.20.20.70">
    <property type="entry name" value="Aldolase class I"/>
    <property type="match status" value="1"/>
</dbReference>
<comment type="pathway">
    <text evidence="2 8">Amino-acid biosynthesis; L-tryptophan biosynthesis; L-tryptophan from chorismate: step 4/5.</text>
</comment>
<accession>A0A1F7SKD0</accession>
<evidence type="ECO:0000256" key="1">
    <source>
        <dbReference type="ARBA" id="ARBA00001633"/>
    </source>
</evidence>
<feature type="domain" description="Indole-3-glycerol phosphate synthase" evidence="9">
    <location>
        <begin position="3"/>
        <end position="261"/>
    </location>
</feature>
<dbReference type="SUPFAM" id="SSF51366">
    <property type="entry name" value="Ribulose-phoshate binding barrel"/>
    <property type="match status" value="1"/>
</dbReference>
<dbReference type="EC" id="4.1.1.48" evidence="8"/>
<evidence type="ECO:0000256" key="6">
    <source>
        <dbReference type="ARBA" id="ARBA00023141"/>
    </source>
</evidence>
<evidence type="ECO:0000256" key="4">
    <source>
        <dbReference type="ARBA" id="ARBA00022793"/>
    </source>
</evidence>
<dbReference type="HAMAP" id="MF_00134_B">
    <property type="entry name" value="IGPS_B"/>
    <property type="match status" value="1"/>
</dbReference>
<dbReference type="CDD" id="cd00331">
    <property type="entry name" value="IGPS"/>
    <property type="match status" value="1"/>
</dbReference>
<keyword evidence="7 8" id="KW-0456">Lyase</keyword>
<evidence type="ECO:0000313" key="10">
    <source>
        <dbReference type="EMBL" id="OGL54230.1"/>
    </source>
</evidence>
<evidence type="ECO:0000256" key="3">
    <source>
        <dbReference type="ARBA" id="ARBA00022605"/>
    </source>
</evidence>
<dbReference type="HAMAP" id="MF_00134_A">
    <property type="entry name" value="IGPS_A"/>
    <property type="match status" value="1"/>
</dbReference>
<dbReference type="InterPro" id="IPR013798">
    <property type="entry name" value="Indole-3-glycerol_P_synth_dom"/>
</dbReference>
<dbReference type="PROSITE" id="PS00614">
    <property type="entry name" value="IGPS"/>
    <property type="match status" value="1"/>
</dbReference>
<protein>
    <recommendedName>
        <fullName evidence="8">Indole-3-glycerol phosphate synthase</fullName>
        <shortName evidence="8">IGPS</shortName>
        <ecNumber evidence="8">4.1.1.48</ecNumber>
    </recommendedName>
</protein>
<dbReference type="PANTHER" id="PTHR22854">
    <property type="entry name" value="TRYPTOPHAN BIOSYNTHESIS PROTEIN"/>
    <property type="match status" value="1"/>
</dbReference>
<dbReference type="FunFam" id="3.20.20.70:FF:000024">
    <property type="entry name" value="Indole-3-glycerol phosphate synthase"/>
    <property type="match status" value="1"/>
</dbReference>
<reference evidence="10 11" key="1">
    <citation type="journal article" date="2016" name="Nat. Commun.">
        <title>Thousands of microbial genomes shed light on interconnected biogeochemical processes in an aquifer system.</title>
        <authorList>
            <person name="Anantharaman K."/>
            <person name="Brown C.T."/>
            <person name="Hug L.A."/>
            <person name="Sharon I."/>
            <person name="Castelle C.J."/>
            <person name="Probst A.J."/>
            <person name="Thomas B.C."/>
            <person name="Singh A."/>
            <person name="Wilkins M.J."/>
            <person name="Karaoz U."/>
            <person name="Brodie E.L."/>
            <person name="Williams K.H."/>
            <person name="Hubbard S.S."/>
            <person name="Banfield J.F."/>
        </authorList>
    </citation>
    <scope>NUCLEOTIDE SEQUENCE [LARGE SCALE GENOMIC DNA]</scope>
</reference>
<dbReference type="Pfam" id="PF00218">
    <property type="entry name" value="IGPS"/>
    <property type="match status" value="1"/>
</dbReference>
<dbReference type="EMBL" id="MGDI01000016">
    <property type="protein sequence ID" value="OGL54230.1"/>
    <property type="molecule type" value="Genomic_DNA"/>
</dbReference>
<dbReference type="NCBIfam" id="NF001377">
    <property type="entry name" value="PRK00278.2-4"/>
    <property type="match status" value="1"/>
</dbReference>
<evidence type="ECO:0000256" key="5">
    <source>
        <dbReference type="ARBA" id="ARBA00022822"/>
    </source>
</evidence>
<proteinExistence type="inferred from homology"/>
<dbReference type="InterPro" id="IPR001468">
    <property type="entry name" value="Indole-3-GlycerolPSynthase_CS"/>
</dbReference>
<dbReference type="GO" id="GO:0004640">
    <property type="term" value="F:phosphoribosylanthranilate isomerase activity"/>
    <property type="evidence" value="ECO:0007669"/>
    <property type="project" value="TreeGrafter"/>
</dbReference>
<dbReference type="STRING" id="1817883.A3G31_05570"/>
<evidence type="ECO:0000256" key="7">
    <source>
        <dbReference type="ARBA" id="ARBA00023239"/>
    </source>
</evidence>
<dbReference type="InterPro" id="IPR011060">
    <property type="entry name" value="RibuloseP-bd_barrel"/>
</dbReference>
<keyword evidence="6 8" id="KW-0057">Aromatic amino acid biosynthesis</keyword>
<dbReference type="AlphaFoldDB" id="A0A1F7SKD0"/>
<keyword evidence="3 8" id="KW-0028">Amino-acid biosynthesis</keyword>
<dbReference type="GO" id="GO:0004425">
    <property type="term" value="F:indole-3-glycerol-phosphate synthase activity"/>
    <property type="evidence" value="ECO:0007669"/>
    <property type="project" value="UniProtKB-UniRule"/>
</dbReference>
<comment type="caution">
    <text evidence="10">The sequence shown here is derived from an EMBL/GenBank/DDBJ whole genome shotgun (WGS) entry which is preliminary data.</text>
</comment>
<evidence type="ECO:0000313" key="11">
    <source>
        <dbReference type="Proteomes" id="UP000178082"/>
    </source>
</evidence>
<dbReference type="InterPro" id="IPR013785">
    <property type="entry name" value="Aldolase_TIM"/>
</dbReference>
<organism evidence="10 11">
    <name type="scientific">Candidatus Schekmanbacteria bacterium RIFCSPLOWO2_12_FULL_38_15</name>
    <dbReference type="NCBI Taxonomy" id="1817883"/>
    <lineage>
        <taxon>Bacteria</taxon>
        <taxon>Candidatus Schekmaniibacteriota</taxon>
    </lineage>
</organism>
<dbReference type="PANTHER" id="PTHR22854:SF2">
    <property type="entry name" value="INDOLE-3-GLYCEROL-PHOSPHATE SYNTHASE"/>
    <property type="match status" value="1"/>
</dbReference>
<dbReference type="Proteomes" id="UP000178082">
    <property type="component" value="Unassembled WGS sequence"/>
</dbReference>
<dbReference type="UniPathway" id="UPA00035">
    <property type="reaction ID" value="UER00043"/>
</dbReference>
<comment type="similarity">
    <text evidence="8">Belongs to the TrpC family.</text>
</comment>